<keyword evidence="2" id="KW-0805">Transcription regulation</keyword>
<dbReference type="InterPro" id="IPR038635">
    <property type="entry name" value="CCR4-NOT_su2/3/5_C_sf"/>
</dbReference>
<name>J9DJ20_EDHAE</name>
<dbReference type="Proteomes" id="UP000003163">
    <property type="component" value="Unassembled WGS sequence"/>
</dbReference>
<dbReference type="GO" id="GO:0030015">
    <property type="term" value="C:CCR4-NOT core complex"/>
    <property type="evidence" value="ECO:0007669"/>
    <property type="project" value="InterPro"/>
</dbReference>
<dbReference type="InterPro" id="IPR040168">
    <property type="entry name" value="Not2/3/5"/>
</dbReference>
<evidence type="ECO:0000256" key="3">
    <source>
        <dbReference type="ARBA" id="ARBA00023163"/>
    </source>
</evidence>
<feature type="domain" description="NOT2/NOT3/NOT5 C-terminal" evidence="5">
    <location>
        <begin position="56"/>
        <end position="148"/>
    </location>
</feature>
<dbReference type="EMBL" id="AFBI03000064">
    <property type="protein sequence ID" value="EJW02585.1"/>
    <property type="molecule type" value="Genomic_DNA"/>
</dbReference>
<evidence type="ECO:0000259" key="5">
    <source>
        <dbReference type="Pfam" id="PF04153"/>
    </source>
</evidence>
<keyword evidence="7" id="KW-1185">Reference proteome</keyword>
<dbReference type="Pfam" id="PF04153">
    <property type="entry name" value="NOT2_3_5_C"/>
    <property type="match status" value="1"/>
</dbReference>
<gene>
    <name evidence="6" type="ORF">EDEG_03007</name>
</gene>
<dbReference type="STRING" id="1003232.J9DJ20"/>
<dbReference type="GO" id="GO:0006355">
    <property type="term" value="P:regulation of DNA-templated transcription"/>
    <property type="evidence" value="ECO:0007669"/>
    <property type="project" value="InterPro"/>
</dbReference>
<evidence type="ECO:0000313" key="6">
    <source>
        <dbReference type="EMBL" id="EJW02585.1"/>
    </source>
</evidence>
<dbReference type="PANTHER" id="PTHR23326">
    <property type="entry name" value="CCR4 NOT-RELATED"/>
    <property type="match status" value="1"/>
</dbReference>
<proteinExistence type="inferred from homology"/>
<comment type="similarity">
    <text evidence="1">Belongs to the CNOT2/3/5 family.</text>
</comment>
<accession>J9DJ20</accession>
<dbReference type="OrthoDB" id="25391at2759"/>
<dbReference type="HOGENOM" id="CLU_130565_0_0_1"/>
<evidence type="ECO:0000256" key="2">
    <source>
        <dbReference type="ARBA" id="ARBA00023015"/>
    </source>
</evidence>
<evidence type="ECO:0000256" key="1">
    <source>
        <dbReference type="ARBA" id="ARBA00007682"/>
    </source>
</evidence>
<dbReference type="AlphaFoldDB" id="J9DJ20"/>
<evidence type="ECO:0000313" key="7">
    <source>
        <dbReference type="Proteomes" id="UP000003163"/>
    </source>
</evidence>
<sequence>MNQREKNLLGPANESYQCNESRPHKAEELQDYIHFDKVPDENSTLFSSETYALTIIPKSYYEIKKPVAKIEQLHEETCFYIFYNLPGDEFQLQAYKSLIKRGFFFHVKMYCFVTFNGSRVADNSKRKITYFDYDKWVKEEAIVVFDQEFISYLKD</sequence>
<evidence type="ECO:0000256" key="4">
    <source>
        <dbReference type="SAM" id="MobiDB-lite"/>
    </source>
</evidence>
<organism evidence="6 7">
    <name type="scientific">Edhazardia aedis (strain USNM 41457)</name>
    <name type="common">Microsporidian parasite</name>
    <dbReference type="NCBI Taxonomy" id="1003232"/>
    <lineage>
        <taxon>Eukaryota</taxon>
        <taxon>Fungi</taxon>
        <taxon>Fungi incertae sedis</taxon>
        <taxon>Microsporidia</taxon>
        <taxon>Edhazardia</taxon>
    </lineage>
</organism>
<dbReference type="GO" id="GO:0000289">
    <property type="term" value="P:nuclear-transcribed mRNA poly(A) tail shortening"/>
    <property type="evidence" value="ECO:0007669"/>
    <property type="project" value="UniProtKB-ARBA"/>
</dbReference>
<dbReference type="VEuPathDB" id="MicrosporidiaDB:EDEG_03007"/>
<reference evidence="6 7" key="1">
    <citation type="submission" date="2011-08" db="EMBL/GenBank/DDBJ databases">
        <authorList>
            <person name="Liu Z.J."/>
            <person name="Shi F.L."/>
            <person name="Lu J.Q."/>
            <person name="Li M."/>
            <person name="Wang Z.L."/>
        </authorList>
    </citation>
    <scope>NUCLEOTIDE SEQUENCE [LARGE SCALE GENOMIC DNA]</scope>
    <source>
        <strain evidence="6 7">USNM 41457</strain>
    </source>
</reference>
<dbReference type="InterPro" id="IPR007282">
    <property type="entry name" value="NOT2/3/5_C"/>
</dbReference>
<protein>
    <recommendedName>
        <fullName evidence="5">NOT2/NOT3/NOT5 C-terminal domain-containing protein</fullName>
    </recommendedName>
</protein>
<comment type="caution">
    <text evidence="6">The sequence shown here is derived from an EMBL/GenBank/DDBJ whole genome shotgun (WGS) entry which is preliminary data.</text>
</comment>
<feature type="region of interest" description="Disordered" evidence="4">
    <location>
        <begin position="1"/>
        <end position="20"/>
    </location>
</feature>
<dbReference type="Gene3D" id="2.30.30.1020">
    <property type="entry name" value="CCR4-NOT complex subunit 2/3/5, C-terminal domain"/>
    <property type="match status" value="1"/>
</dbReference>
<reference evidence="7" key="2">
    <citation type="submission" date="2015-07" db="EMBL/GenBank/DDBJ databases">
        <title>Contrasting host-pathogen interactions and genome evolution in two generalist and specialist microsporidian pathogens of mosquitoes.</title>
        <authorList>
            <consortium name="The Broad Institute Genomics Platform"/>
            <consortium name="The Broad Institute Genome Sequencing Center for Infectious Disease"/>
            <person name="Cuomo C.A."/>
            <person name="Sanscrainte N.D."/>
            <person name="Goldberg J.M."/>
            <person name="Heiman D."/>
            <person name="Young S."/>
            <person name="Zeng Q."/>
            <person name="Becnel J.J."/>
            <person name="Birren B.W."/>
        </authorList>
    </citation>
    <scope>NUCLEOTIDE SEQUENCE [LARGE SCALE GENOMIC DNA]</scope>
    <source>
        <strain evidence="7">USNM 41457</strain>
    </source>
</reference>
<dbReference type="InParanoid" id="J9DJ20"/>
<keyword evidence="3" id="KW-0804">Transcription</keyword>